<evidence type="ECO:0000256" key="2">
    <source>
        <dbReference type="ARBA" id="ARBA00005982"/>
    </source>
</evidence>
<dbReference type="Proteomes" id="UP000623129">
    <property type="component" value="Unassembled WGS sequence"/>
</dbReference>
<dbReference type="GO" id="GO:0016020">
    <property type="term" value="C:membrane"/>
    <property type="evidence" value="ECO:0007669"/>
    <property type="project" value="UniProtKB-SubCell"/>
</dbReference>
<dbReference type="Pfam" id="PF00854">
    <property type="entry name" value="PTR2"/>
    <property type="match status" value="2"/>
</dbReference>
<dbReference type="OrthoDB" id="8904098at2759"/>
<evidence type="ECO:0000256" key="5">
    <source>
        <dbReference type="ARBA" id="ARBA00023136"/>
    </source>
</evidence>
<dbReference type="Gene3D" id="1.20.1250.20">
    <property type="entry name" value="MFS general substrate transporter like domains"/>
    <property type="match status" value="2"/>
</dbReference>
<evidence type="ECO:0000256" key="4">
    <source>
        <dbReference type="ARBA" id="ARBA00022989"/>
    </source>
</evidence>
<comment type="subcellular location">
    <subcellularLocation>
        <location evidence="1">Membrane</location>
        <topology evidence="1">Multi-pass membrane protein</topology>
    </subcellularLocation>
</comment>
<dbReference type="SUPFAM" id="SSF103473">
    <property type="entry name" value="MFS general substrate transporter"/>
    <property type="match status" value="1"/>
</dbReference>
<feature type="transmembrane region" description="Helical" evidence="6">
    <location>
        <begin position="147"/>
        <end position="170"/>
    </location>
</feature>
<evidence type="ECO:0000313" key="8">
    <source>
        <dbReference type="Proteomes" id="UP000623129"/>
    </source>
</evidence>
<feature type="transmembrane region" description="Helical" evidence="6">
    <location>
        <begin position="176"/>
        <end position="193"/>
    </location>
</feature>
<gene>
    <name evidence="7" type="ORF">FCM35_KLT15925</name>
</gene>
<protein>
    <submittedName>
        <fullName evidence="7">Uncharacterized protein</fullName>
    </submittedName>
</protein>
<name>A0A833W1J8_9POAL</name>
<reference evidence="7" key="1">
    <citation type="submission" date="2020-01" db="EMBL/GenBank/DDBJ databases">
        <title>Genome sequence of Kobresia littledalei, the first chromosome-level genome in the family Cyperaceae.</title>
        <authorList>
            <person name="Qu G."/>
        </authorList>
    </citation>
    <scope>NUCLEOTIDE SEQUENCE</scope>
    <source>
        <strain evidence="7">C.B.Clarke</strain>
        <tissue evidence="7">Leaf</tissue>
    </source>
</reference>
<comment type="similarity">
    <text evidence="2">Belongs to the major facilitator superfamily. Proton-dependent oligopeptide transporter (POT/PTR) (TC 2.A.17) family.</text>
</comment>
<dbReference type="InterPro" id="IPR000109">
    <property type="entry name" value="POT_fam"/>
</dbReference>
<accession>A0A833W1J8</accession>
<keyword evidence="8" id="KW-1185">Reference proteome</keyword>
<comment type="caution">
    <text evidence="7">The sequence shown here is derived from an EMBL/GenBank/DDBJ whole genome shotgun (WGS) entry which is preliminary data.</text>
</comment>
<dbReference type="AlphaFoldDB" id="A0A833W1J8"/>
<evidence type="ECO:0000256" key="6">
    <source>
        <dbReference type="SAM" id="Phobius"/>
    </source>
</evidence>
<proteinExistence type="inferred from homology"/>
<evidence type="ECO:0000256" key="1">
    <source>
        <dbReference type="ARBA" id="ARBA00004141"/>
    </source>
</evidence>
<keyword evidence="4 6" id="KW-1133">Transmembrane helix</keyword>
<keyword evidence="5 6" id="KW-0472">Membrane</keyword>
<keyword evidence="3 6" id="KW-0812">Transmembrane</keyword>
<dbReference type="InterPro" id="IPR036259">
    <property type="entry name" value="MFS_trans_sf"/>
</dbReference>
<dbReference type="EMBL" id="SWLB01000003">
    <property type="protein sequence ID" value="KAF3340154.1"/>
    <property type="molecule type" value="Genomic_DNA"/>
</dbReference>
<feature type="transmembrane region" description="Helical" evidence="6">
    <location>
        <begin position="42"/>
        <end position="62"/>
    </location>
</feature>
<organism evidence="7 8">
    <name type="scientific">Carex littledalei</name>
    <dbReference type="NCBI Taxonomy" id="544730"/>
    <lineage>
        <taxon>Eukaryota</taxon>
        <taxon>Viridiplantae</taxon>
        <taxon>Streptophyta</taxon>
        <taxon>Embryophyta</taxon>
        <taxon>Tracheophyta</taxon>
        <taxon>Spermatophyta</taxon>
        <taxon>Magnoliopsida</taxon>
        <taxon>Liliopsida</taxon>
        <taxon>Poales</taxon>
        <taxon>Cyperaceae</taxon>
        <taxon>Cyperoideae</taxon>
        <taxon>Cariceae</taxon>
        <taxon>Carex</taxon>
        <taxon>Carex subgen. Euthyceras</taxon>
    </lineage>
</organism>
<dbReference type="PANTHER" id="PTHR11654">
    <property type="entry name" value="OLIGOPEPTIDE TRANSPORTER-RELATED"/>
    <property type="match status" value="1"/>
</dbReference>
<feature type="transmembrane region" description="Helical" evidence="6">
    <location>
        <begin position="74"/>
        <end position="98"/>
    </location>
</feature>
<feature type="transmembrane region" description="Helical" evidence="6">
    <location>
        <begin position="104"/>
        <end position="126"/>
    </location>
</feature>
<dbReference type="GO" id="GO:0022857">
    <property type="term" value="F:transmembrane transporter activity"/>
    <property type="evidence" value="ECO:0007669"/>
    <property type="project" value="InterPro"/>
</dbReference>
<sequence>MGSVEESRISLLVVEKLNRNEEVGQNTSTLKQQAGGWKASSLILFTELCLCIAIFGITKNLVVYLKTELLEDNVTAATQVATWVGTCFLTTLIGAYVSDSYWHSPFFTFMSLCMISLGSGSIKPCLSGFGADQFDNTDTRAKSSFFSWYYLSIKIAAFISSTVIVCLPIGFSIPTILAGIAFLSFMAGSGYYRQKENQQLSKKMKNWNIPPDSVFLTKRAIVTTSDFSISGALNPWSPRYIISSAAIVEAKWLQIARNEGLTHENVAVPMNVFWQIPQYVLIGVGEVFNEVGMLEFFYDQALECCIFVK</sequence>
<evidence type="ECO:0000256" key="3">
    <source>
        <dbReference type="ARBA" id="ARBA00022692"/>
    </source>
</evidence>
<evidence type="ECO:0000313" key="7">
    <source>
        <dbReference type="EMBL" id="KAF3340154.1"/>
    </source>
</evidence>